<reference evidence="3" key="1">
    <citation type="submission" date="2014-10" db="EMBL/GenBank/DDBJ databases">
        <title>Genome sequencing of Vitellibacter sp. D-24.</title>
        <authorList>
            <person name="Thevarajoo S."/>
            <person name="Selvaratnam C."/>
            <person name="Goh K.M."/>
            <person name="Chong C.S."/>
        </authorList>
    </citation>
    <scope>NUCLEOTIDE SEQUENCE [LARGE SCALE GENOMIC DNA]</scope>
    <source>
        <strain evidence="3">D-24</strain>
    </source>
</reference>
<feature type="repeat" description="TPR" evidence="1">
    <location>
        <begin position="210"/>
        <end position="243"/>
    </location>
</feature>
<dbReference type="RefSeq" id="WP_062619033.1">
    <property type="nucleotide sequence ID" value="NZ_JRWG01000001.1"/>
</dbReference>
<name>A0A137RLM0_9FLAO</name>
<dbReference type="AlphaFoldDB" id="A0A137RLM0"/>
<dbReference type="InterPro" id="IPR019734">
    <property type="entry name" value="TPR_rpt"/>
</dbReference>
<dbReference type="OrthoDB" id="1399920at2"/>
<dbReference type="PROSITE" id="PS51257">
    <property type="entry name" value="PROKAR_LIPOPROTEIN"/>
    <property type="match status" value="1"/>
</dbReference>
<dbReference type="STRING" id="1548749.LS48_00865"/>
<comment type="caution">
    <text evidence="2">The sequence shown here is derived from an EMBL/GenBank/DDBJ whole genome shotgun (WGS) entry which is preliminary data.</text>
</comment>
<keyword evidence="1" id="KW-0802">TPR repeat</keyword>
<dbReference type="PROSITE" id="PS50005">
    <property type="entry name" value="TPR"/>
    <property type="match status" value="1"/>
</dbReference>
<sequence length="425" mass="48798">MKKFITLVFVAVFFGCQEKAEKITDSNDYNKYLITSNIPSKDAIDKDYEFWQEKFKNDSTNLMEMSQLSRIHAALFGSTGNISELKTSEELIKKSYNVSARNKDVYLRSLAHNYISQHRFKEAQVLLDSAYTYPDNKKETEMMLFDVAMELGNYESADTLLGKIKSPKDFNYLIRLAKWSDHNGNLDAAIKYLEQAKQIAEERDNSGLKSWIYSNLGDFYGHAGRLKDSYNSYLKALELEPDNHYVKKQIAWMVYSAEKNTKEANRILDSIMVNHKAPDYHLLKAEIAAYNENITEEEIQYELFLKKAEHPDYGAMYNTYLINLYAENNPEKALKLAAMEINNRATPETYQLLAYAQLKVGHKKAALKTIEEYVAGKTEEPRALFHSALVYKANGMDKKVAFLKDELLGAGYELGPVKAKEIEKL</sequence>
<dbReference type="Gene3D" id="1.25.40.10">
    <property type="entry name" value="Tetratricopeptide repeat domain"/>
    <property type="match status" value="1"/>
</dbReference>
<protein>
    <submittedName>
        <fullName evidence="2">Uncharacterized protein</fullName>
    </submittedName>
</protein>
<accession>A0A137RLM0</accession>
<evidence type="ECO:0000313" key="3">
    <source>
        <dbReference type="Proteomes" id="UP000070138"/>
    </source>
</evidence>
<dbReference type="SUPFAM" id="SSF48452">
    <property type="entry name" value="TPR-like"/>
    <property type="match status" value="2"/>
</dbReference>
<organism evidence="2 3">
    <name type="scientific">Aequorivita aquimaris</name>
    <dbReference type="NCBI Taxonomy" id="1548749"/>
    <lineage>
        <taxon>Bacteria</taxon>
        <taxon>Pseudomonadati</taxon>
        <taxon>Bacteroidota</taxon>
        <taxon>Flavobacteriia</taxon>
        <taxon>Flavobacteriales</taxon>
        <taxon>Flavobacteriaceae</taxon>
        <taxon>Aequorivita</taxon>
    </lineage>
</organism>
<evidence type="ECO:0000313" key="2">
    <source>
        <dbReference type="EMBL" id="KXO01061.1"/>
    </source>
</evidence>
<proteinExistence type="predicted"/>
<dbReference type="SMART" id="SM00028">
    <property type="entry name" value="TPR"/>
    <property type="match status" value="2"/>
</dbReference>
<dbReference type="InterPro" id="IPR011990">
    <property type="entry name" value="TPR-like_helical_dom_sf"/>
</dbReference>
<gene>
    <name evidence="2" type="ORF">LS48_00865</name>
</gene>
<evidence type="ECO:0000256" key="1">
    <source>
        <dbReference type="PROSITE-ProRule" id="PRU00339"/>
    </source>
</evidence>
<dbReference type="Pfam" id="PF13181">
    <property type="entry name" value="TPR_8"/>
    <property type="match status" value="2"/>
</dbReference>
<dbReference type="Proteomes" id="UP000070138">
    <property type="component" value="Unassembled WGS sequence"/>
</dbReference>
<dbReference type="EMBL" id="JRWG01000001">
    <property type="protein sequence ID" value="KXO01061.1"/>
    <property type="molecule type" value="Genomic_DNA"/>
</dbReference>
<reference evidence="2 3" key="2">
    <citation type="journal article" date="2016" name="Int. J. Syst. Evol. Microbiol.">
        <title>Vitellibacter aquimaris sp. nov., a marine bacterium isolated from seawater.</title>
        <authorList>
            <person name="Thevarajoo S."/>
            <person name="Selvaratnam C."/>
            <person name="Goh K.M."/>
            <person name="Hong K.W."/>
            <person name="Chan X.Y."/>
            <person name="Chan K.G."/>
            <person name="Chong C.S."/>
        </authorList>
    </citation>
    <scope>NUCLEOTIDE SEQUENCE [LARGE SCALE GENOMIC DNA]</scope>
    <source>
        <strain evidence="2 3">D-24</strain>
    </source>
</reference>
<keyword evidence="3" id="KW-1185">Reference proteome</keyword>
<dbReference type="PATRIC" id="fig|1548749.3.peg.185"/>